<dbReference type="Gene3D" id="1.10.10.1450">
    <property type="match status" value="1"/>
</dbReference>
<keyword evidence="3" id="KW-1185">Reference proteome</keyword>
<reference evidence="3" key="1">
    <citation type="journal article" date="2015" name="Nat. Genet.">
        <title>The genome and transcriptome of the zoonotic hookworm Ancylostoma ceylanicum identify infection-specific gene families.</title>
        <authorList>
            <person name="Schwarz E.M."/>
            <person name="Hu Y."/>
            <person name="Antoshechkin I."/>
            <person name="Miller M.M."/>
            <person name="Sternberg P.W."/>
            <person name="Aroian R.V."/>
        </authorList>
    </citation>
    <scope>NUCLEOTIDE SEQUENCE</scope>
    <source>
        <strain evidence="3">HY135</strain>
    </source>
</reference>
<dbReference type="GO" id="GO:0044547">
    <property type="term" value="F:DNA topoisomerase binding"/>
    <property type="evidence" value="ECO:0007669"/>
    <property type="project" value="TreeGrafter"/>
</dbReference>
<feature type="domain" description="Mos1 transposase HTH" evidence="1">
    <location>
        <begin position="5"/>
        <end position="52"/>
    </location>
</feature>
<dbReference type="GO" id="GO:0042800">
    <property type="term" value="F:histone H3K4 methyltransferase activity"/>
    <property type="evidence" value="ECO:0007669"/>
    <property type="project" value="TreeGrafter"/>
</dbReference>
<dbReference type="GO" id="GO:0044774">
    <property type="term" value="P:mitotic DNA integrity checkpoint signaling"/>
    <property type="evidence" value="ECO:0007669"/>
    <property type="project" value="TreeGrafter"/>
</dbReference>
<dbReference type="GO" id="GO:0003690">
    <property type="term" value="F:double-stranded DNA binding"/>
    <property type="evidence" value="ECO:0007669"/>
    <property type="project" value="TreeGrafter"/>
</dbReference>
<sequence>MLSKAQIRTILLHEFKLGRKVVEAHENIVNVWGPDVTSLRSTQFWFQEFRCGGTSLEDEPGRGRIRGLDDDVLKSLVELDPRKTVREIAEALTCYFPPVWPSG</sequence>
<dbReference type="OrthoDB" id="5872915at2759"/>
<dbReference type="GO" id="GO:0046975">
    <property type="term" value="F:histone H3K36 methyltransferase activity"/>
    <property type="evidence" value="ECO:0007669"/>
    <property type="project" value="TreeGrafter"/>
</dbReference>
<dbReference type="GO" id="GO:0035861">
    <property type="term" value="C:site of double-strand break"/>
    <property type="evidence" value="ECO:0007669"/>
    <property type="project" value="TreeGrafter"/>
</dbReference>
<dbReference type="InterPro" id="IPR041426">
    <property type="entry name" value="Mos1_HTH"/>
</dbReference>
<dbReference type="GO" id="GO:0015074">
    <property type="term" value="P:DNA integration"/>
    <property type="evidence" value="ECO:0007669"/>
    <property type="project" value="TreeGrafter"/>
</dbReference>
<dbReference type="Pfam" id="PF17906">
    <property type="entry name" value="HTH_48"/>
    <property type="match status" value="1"/>
</dbReference>
<dbReference type="GO" id="GO:0000793">
    <property type="term" value="C:condensed chromosome"/>
    <property type="evidence" value="ECO:0007669"/>
    <property type="project" value="TreeGrafter"/>
</dbReference>
<evidence type="ECO:0000313" key="3">
    <source>
        <dbReference type="Proteomes" id="UP000024635"/>
    </source>
</evidence>
<organism evidence="2 3">
    <name type="scientific">Ancylostoma ceylanicum</name>
    <dbReference type="NCBI Taxonomy" id="53326"/>
    <lineage>
        <taxon>Eukaryota</taxon>
        <taxon>Metazoa</taxon>
        <taxon>Ecdysozoa</taxon>
        <taxon>Nematoda</taxon>
        <taxon>Chromadorea</taxon>
        <taxon>Rhabditida</taxon>
        <taxon>Rhabditina</taxon>
        <taxon>Rhabditomorpha</taxon>
        <taxon>Strongyloidea</taxon>
        <taxon>Ancylostomatidae</taxon>
        <taxon>Ancylostomatinae</taxon>
        <taxon>Ancylostoma</taxon>
    </lineage>
</organism>
<dbReference type="GO" id="GO:0000729">
    <property type="term" value="P:DNA double-strand break processing"/>
    <property type="evidence" value="ECO:0007669"/>
    <property type="project" value="TreeGrafter"/>
</dbReference>
<evidence type="ECO:0000313" key="2">
    <source>
        <dbReference type="EMBL" id="EYC03647.1"/>
    </source>
</evidence>
<dbReference type="EMBL" id="JARK01001428">
    <property type="protein sequence ID" value="EYC03647.1"/>
    <property type="molecule type" value="Genomic_DNA"/>
</dbReference>
<name>A0A016TLX3_9BILA</name>
<dbReference type="PANTHER" id="PTHR46060:SF2">
    <property type="entry name" value="HISTONE-LYSINE N-METHYLTRANSFERASE SETMAR"/>
    <property type="match status" value="1"/>
</dbReference>
<dbReference type="AlphaFoldDB" id="A0A016TLX3"/>
<dbReference type="STRING" id="53326.A0A016TLX3"/>
<dbReference type="PANTHER" id="PTHR46060">
    <property type="entry name" value="MARINER MOS1 TRANSPOSASE-LIKE PROTEIN"/>
    <property type="match status" value="1"/>
</dbReference>
<protein>
    <recommendedName>
        <fullName evidence="1">Mos1 transposase HTH domain-containing protein</fullName>
    </recommendedName>
</protein>
<dbReference type="GO" id="GO:0003697">
    <property type="term" value="F:single-stranded DNA binding"/>
    <property type="evidence" value="ECO:0007669"/>
    <property type="project" value="TreeGrafter"/>
</dbReference>
<comment type="caution">
    <text evidence="2">The sequence shown here is derived from an EMBL/GenBank/DDBJ whole genome shotgun (WGS) entry which is preliminary data.</text>
</comment>
<dbReference type="InterPro" id="IPR052709">
    <property type="entry name" value="Transposase-MT_Hybrid"/>
</dbReference>
<evidence type="ECO:0000259" key="1">
    <source>
        <dbReference type="Pfam" id="PF17906"/>
    </source>
</evidence>
<dbReference type="GO" id="GO:0006303">
    <property type="term" value="P:double-strand break repair via nonhomologous end joining"/>
    <property type="evidence" value="ECO:0007669"/>
    <property type="project" value="TreeGrafter"/>
</dbReference>
<dbReference type="GO" id="GO:0031297">
    <property type="term" value="P:replication fork processing"/>
    <property type="evidence" value="ECO:0007669"/>
    <property type="project" value="TreeGrafter"/>
</dbReference>
<dbReference type="GO" id="GO:0000014">
    <property type="term" value="F:single-stranded DNA endodeoxyribonuclease activity"/>
    <property type="evidence" value="ECO:0007669"/>
    <property type="project" value="TreeGrafter"/>
</dbReference>
<dbReference type="GO" id="GO:0005634">
    <property type="term" value="C:nucleus"/>
    <property type="evidence" value="ECO:0007669"/>
    <property type="project" value="TreeGrafter"/>
</dbReference>
<dbReference type="Proteomes" id="UP000024635">
    <property type="component" value="Unassembled WGS sequence"/>
</dbReference>
<gene>
    <name evidence="2" type="primary">Acey_s0092.g2537</name>
    <name evidence="2" type="ORF">Y032_0092g2537</name>
</gene>
<accession>A0A016TLX3</accession>
<proteinExistence type="predicted"/>